<sequence length="1244" mass="135981">MSFEKENPLQHITADSEWQTKLLRAVRSPEEYRIYKAALEWDLTDPIVIESRKDVKSEAQWRDRVEPFHHQVSNLITFCRRLPVTLLADDVGLGKTISAGLVMSELIARSRLSRSLIVCPKLLGPQWKEELETKFDIPAEVATGRDLLSANPDGVGAIITTYNSARLYLEKLPADRFELLILDEAHKLRNLYGTPEPPKVAQVIRSSLAARRFRFVLMLTATPIQNRLWDLYSLVDLLTVARGHENPFGNEGQFARRFIAGDREQARQLKPEAAEAFRSIVYGYMSRVRRGDAKLHFPDRKVQLHRVQPTPAELELIAIVAKGIEKLNRLAQIGILQALTSSPHALSAQLDNMERNGTIGPDFAGAVRSVVRGMTTSAKLDGLGRLITQLKHENPDSWRLVVFTGRRETQTTIQEFLEGHGLTVGIINGTSGARNQETIGRFRANPPGYRVIVSTEAGSEGVNLQVANVLVNYDLPWNPMIVEQRIGRVQRLASQHAHVSILNVTLQGTFEEYIVGRLMEKLQMSTSAIGDIESLLEGSVGGEDGAAGFEERIRELVVAALKGADVKASVAMAEQSIAAAKQALLEEEKRIDAMLGDTDGQGYVGPQAPSLPPQTRSMEYQPFALGALGQLGARVTPLANRLFAVEDEGGQEVIRFERDAMSGTRSSLYQPGSPAFSRMVQRMVVSGRYAVRDLDEDPRRGADAAARQWVESFGGTLVGTESAAARRWFEGVILVRVRATVAHDAYERLIEVRCAPRNRAKFSFTRDALAPLPLVLDAASDALGLSIDQVMEAARQDPGIAEFTRFYLERRGQEMASAGQDARKRAKMEEDFTPRLSFVLAGAEGAVLRDVQLRVSYRVGDGGYADELTIVPSSSHILAAPALVSCGPNQQALPETCLDACAISGKRELRHRLVVSELNGRRALPEFVVRCALTNRCLLTDEVERSAMTGKLVGRDHLKTSAVSGKHAEANYFGRCVFSGDEALRSELRTSDLSGKLFREDRAASSAVSGRIGHQDEFVACHQSQALLAPSEGERCGVTGHLVRPGILESCAATGTRALPSELDRCVVTGHRALKRLLVPSSVSGALMLEEKAVRAAHGVYCLPAEAQTCGWSGQSVHPEDVRICALTGIGILYTFATNAAPPRLAPLVALLDGVNRATDRQDVWVMAAAQEAAALRKGKCRIEAGVASPNGLRVAMASEVRTLLGLKSRQAGFIYEPSTNQIQGRVALGKRGTTGWSADDVNQ</sequence>
<dbReference type="PROSITE" id="PS51192">
    <property type="entry name" value="HELICASE_ATP_BIND_1"/>
    <property type="match status" value="1"/>
</dbReference>
<dbReference type="Gene3D" id="3.40.50.300">
    <property type="entry name" value="P-loop containing nucleotide triphosphate hydrolases"/>
    <property type="match status" value="1"/>
</dbReference>
<dbReference type="Pfam" id="PF00271">
    <property type="entry name" value="Helicase_C"/>
    <property type="match status" value="1"/>
</dbReference>
<keyword evidence="5" id="KW-1185">Reference proteome</keyword>
<feature type="domain" description="Helicase ATP-binding" evidence="2">
    <location>
        <begin position="76"/>
        <end position="241"/>
    </location>
</feature>
<dbReference type="PROSITE" id="PS51194">
    <property type="entry name" value="HELICASE_CTER"/>
    <property type="match status" value="1"/>
</dbReference>
<dbReference type="PANTHER" id="PTHR45629">
    <property type="entry name" value="SNF2/RAD54 FAMILY MEMBER"/>
    <property type="match status" value="1"/>
</dbReference>
<evidence type="ECO:0000313" key="4">
    <source>
        <dbReference type="EMBL" id="AWB22452.1"/>
    </source>
</evidence>
<protein>
    <submittedName>
        <fullName evidence="4">ATP-dependent helicase</fullName>
    </submittedName>
</protein>
<evidence type="ECO:0000259" key="3">
    <source>
        <dbReference type="PROSITE" id="PS51194"/>
    </source>
</evidence>
<evidence type="ECO:0000259" key="2">
    <source>
        <dbReference type="PROSITE" id="PS51192"/>
    </source>
</evidence>
<dbReference type="InterPro" id="IPR014001">
    <property type="entry name" value="Helicase_ATP-bd"/>
</dbReference>
<dbReference type="RefSeq" id="WP_051475892.1">
    <property type="nucleotide sequence ID" value="NZ_CP028843.1"/>
</dbReference>
<evidence type="ECO:0000313" key="5">
    <source>
        <dbReference type="Proteomes" id="UP000244755"/>
    </source>
</evidence>
<dbReference type="CDD" id="cd18793">
    <property type="entry name" value="SF2_C_SNF"/>
    <property type="match status" value="1"/>
</dbReference>
<name>A0A2R4WLM4_9HYPH</name>
<dbReference type="SUPFAM" id="SSF52540">
    <property type="entry name" value="P-loop containing nucleoside triphosphate hydrolases"/>
    <property type="match status" value="2"/>
</dbReference>
<keyword evidence="4" id="KW-0347">Helicase</keyword>
<keyword evidence="4" id="KW-0067">ATP-binding</keyword>
<dbReference type="InterPro" id="IPR001650">
    <property type="entry name" value="Helicase_C-like"/>
</dbReference>
<dbReference type="EMBL" id="CP028843">
    <property type="protein sequence ID" value="AWB22452.1"/>
    <property type="molecule type" value="Genomic_DNA"/>
</dbReference>
<dbReference type="PANTHER" id="PTHR45629:SF7">
    <property type="entry name" value="DNA EXCISION REPAIR PROTEIN ERCC-6-RELATED"/>
    <property type="match status" value="1"/>
</dbReference>
<organism evidence="4 5">
    <name type="scientific">Methylobacterium currus</name>
    <dbReference type="NCBI Taxonomy" id="2051553"/>
    <lineage>
        <taxon>Bacteria</taxon>
        <taxon>Pseudomonadati</taxon>
        <taxon>Pseudomonadota</taxon>
        <taxon>Alphaproteobacteria</taxon>
        <taxon>Hyphomicrobiales</taxon>
        <taxon>Methylobacteriaceae</taxon>
        <taxon>Methylobacterium</taxon>
    </lineage>
</organism>
<evidence type="ECO:0000256" key="1">
    <source>
        <dbReference type="ARBA" id="ARBA00022801"/>
    </source>
</evidence>
<reference evidence="4 5" key="1">
    <citation type="submission" date="2018-04" db="EMBL/GenBank/DDBJ databases">
        <title>Methylobacterium sp. PR1016A genome.</title>
        <authorList>
            <person name="Park W."/>
        </authorList>
    </citation>
    <scope>NUCLEOTIDE SEQUENCE [LARGE SCALE GENOMIC DNA]</scope>
    <source>
        <strain evidence="4 5">PR1016A</strain>
    </source>
</reference>
<dbReference type="AlphaFoldDB" id="A0A2R4WLM4"/>
<dbReference type="InterPro" id="IPR000330">
    <property type="entry name" value="SNF2_N"/>
</dbReference>
<dbReference type="GO" id="GO:0005524">
    <property type="term" value="F:ATP binding"/>
    <property type="evidence" value="ECO:0007669"/>
    <property type="project" value="InterPro"/>
</dbReference>
<dbReference type="Proteomes" id="UP000244755">
    <property type="component" value="Chromosome 1"/>
</dbReference>
<dbReference type="KEGG" id="mee:DA075_17305"/>
<feature type="domain" description="Helicase C-terminal" evidence="3">
    <location>
        <begin position="382"/>
        <end position="540"/>
    </location>
</feature>
<dbReference type="InterPro" id="IPR049730">
    <property type="entry name" value="SNF2/RAD54-like_C"/>
</dbReference>
<dbReference type="GO" id="GO:0004386">
    <property type="term" value="F:helicase activity"/>
    <property type="evidence" value="ECO:0007669"/>
    <property type="project" value="UniProtKB-KW"/>
</dbReference>
<dbReference type="GO" id="GO:0016787">
    <property type="term" value="F:hydrolase activity"/>
    <property type="evidence" value="ECO:0007669"/>
    <property type="project" value="UniProtKB-KW"/>
</dbReference>
<proteinExistence type="predicted"/>
<dbReference type="SMART" id="SM00487">
    <property type="entry name" value="DEXDc"/>
    <property type="match status" value="1"/>
</dbReference>
<dbReference type="InterPro" id="IPR027417">
    <property type="entry name" value="P-loop_NTPase"/>
</dbReference>
<dbReference type="OrthoDB" id="9814088at2"/>
<dbReference type="Gene3D" id="3.40.50.10810">
    <property type="entry name" value="Tandem AAA-ATPase domain"/>
    <property type="match status" value="1"/>
</dbReference>
<dbReference type="Pfam" id="PF00176">
    <property type="entry name" value="SNF2-rel_dom"/>
    <property type="match status" value="1"/>
</dbReference>
<keyword evidence="1" id="KW-0378">Hydrolase</keyword>
<gene>
    <name evidence="4" type="ORF">DA075_17305</name>
</gene>
<dbReference type="SMART" id="SM00490">
    <property type="entry name" value="HELICc"/>
    <property type="match status" value="1"/>
</dbReference>
<accession>A0A2R4WLM4</accession>
<dbReference type="InterPro" id="IPR050496">
    <property type="entry name" value="SNF2_RAD54_helicase_repair"/>
</dbReference>
<dbReference type="InterPro" id="IPR038718">
    <property type="entry name" value="SNF2-like_sf"/>
</dbReference>
<keyword evidence="4" id="KW-0547">Nucleotide-binding</keyword>